<accession>A0ABU9E4I7</accession>
<keyword evidence="3" id="KW-1185">Reference proteome</keyword>
<feature type="compositionally biased region" description="Basic and acidic residues" evidence="1">
    <location>
        <begin position="225"/>
        <end position="235"/>
    </location>
</feature>
<evidence type="ECO:0000256" key="1">
    <source>
        <dbReference type="SAM" id="MobiDB-lite"/>
    </source>
</evidence>
<evidence type="ECO:0000313" key="3">
    <source>
        <dbReference type="Proteomes" id="UP001484239"/>
    </source>
</evidence>
<dbReference type="Pfam" id="PF05138">
    <property type="entry name" value="PaaA_PaaC"/>
    <property type="match status" value="1"/>
</dbReference>
<dbReference type="InterPro" id="IPR052703">
    <property type="entry name" value="Aromatic_CoA_ox/epox"/>
</dbReference>
<dbReference type="PANTHER" id="PTHR30458">
    <property type="entry name" value="PHENYLACETIC ACID DEGRADATION PROTEIN PAA"/>
    <property type="match status" value="1"/>
</dbReference>
<dbReference type="EMBL" id="JBBHLI010000001">
    <property type="protein sequence ID" value="MEK9499651.1"/>
    <property type="molecule type" value="Genomic_DNA"/>
</dbReference>
<feature type="region of interest" description="Disordered" evidence="1">
    <location>
        <begin position="219"/>
        <end position="261"/>
    </location>
</feature>
<reference evidence="2 3" key="1">
    <citation type="submission" date="2024-02" db="EMBL/GenBank/DDBJ databases">
        <title>A novel Gemmatimonadota bacterium.</title>
        <authorList>
            <person name="Du Z.-J."/>
            <person name="Ye Y.-Q."/>
        </authorList>
    </citation>
    <scope>NUCLEOTIDE SEQUENCE [LARGE SCALE GENOMIC DNA]</scope>
    <source>
        <strain evidence="2 3">DH-20</strain>
    </source>
</reference>
<comment type="caution">
    <text evidence="2">The sequence shown here is derived from an EMBL/GenBank/DDBJ whole genome shotgun (WGS) entry which is preliminary data.</text>
</comment>
<sequence length="261" mass="27958">MSGALNAADLDDTLRADLRRLIVSLADTKRILGIRYSDWLLGAPSIETGIAASGMTQDEWGHARLLYALLKDFDEDPGPVEHDRDPSAYACCDALDAPADDWADVVAFMAVVDNALTIVLEGLAEGTYEPASGRASKMIAEEGFHGEMAAAWVRRLAAGSVEARQRVAAACAGVLPRTLAWMAPDDEPARRLAEAGILPAAETMLARFTERHGALLAGAGVDMPEPDRSDWDGARGRGPGHPGLEAVERARGDRNRELFVE</sequence>
<organism evidence="2 3">
    <name type="scientific">Gaopeijia maritima</name>
    <dbReference type="NCBI Taxonomy" id="3119007"/>
    <lineage>
        <taxon>Bacteria</taxon>
        <taxon>Pseudomonadati</taxon>
        <taxon>Gemmatimonadota</taxon>
        <taxon>Longimicrobiia</taxon>
        <taxon>Gaopeijiales</taxon>
        <taxon>Gaopeijiaceae</taxon>
        <taxon>Gaopeijia</taxon>
    </lineage>
</organism>
<dbReference type="InterPro" id="IPR012347">
    <property type="entry name" value="Ferritin-like"/>
</dbReference>
<dbReference type="InterPro" id="IPR009078">
    <property type="entry name" value="Ferritin-like_SF"/>
</dbReference>
<dbReference type="SUPFAM" id="SSF47240">
    <property type="entry name" value="Ferritin-like"/>
    <property type="match status" value="1"/>
</dbReference>
<feature type="compositionally biased region" description="Basic and acidic residues" evidence="1">
    <location>
        <begin position="246"/>
        <end position="261"/>
    </location>
</feature>
<dbReference type="PANTHER" id="PTHR30458:SF0">
    <property type="entry name" value="1,2-PHENYLACETYL-COA EPOXIDASE, SUBUNIT C"/>
    <property type="match status" value="1"/>
</dbReference>
<gene>
    <name evidence="2" type="ORF">WI372_01475</name>
</gene>
<dbReference type="Gene3D" id="1.20.1260.10">
    <property type="match status" value="1"/>
</dbReference>
<dbReference type="Proteomes" id="UP001484239">
    <property type="component" value="Unassembled WGS sequence"/>
</dbReference>
<evidence type="ECO:0000313" key="2">
    <source>
        <dbReference type="EMBL" id="MEK9499651.1"/>
    </source>
</evidence>
<dbReference type="RefSeq" id="WP_405282966.1">
    <property type="nucleotide sequence ID" value="NZ_CP144380.1"/>
</dbReference>
<protein>
    <submittedName>
        <fullName evidence="2">Phenylacetic acid catabolic protein</fullName>
    </submittedName>
</protein>
<proteinExistence type="predicted"/>
<name>A0ABU9E4I7_9BACT</name>
<dbReference type="InterPro" id="IPR007814">
    <property type="entry name" value="PaaA_PaaC"/>
</dbReference>